<name>A0A177ABS3_9PEZI</name>
<dbReference type="RefSeq" id="XP_024324005.1">
    <property type="nucleotide sequence ID" value="XM_024468774.1"/>
</dbReference>
<dbReference type="GeneID" id="36288216"/>
<evidence type="ECO:0000313" key="1">
    <source>
        <dbReference type="EMBL" id="OAF58721.1"/>
    </source>
</evidence>
<dbReference type="Proteomes" id="UP000077154">
    <property type="component" value="Unassembled WGS sequence"/>
</dbReference>
<dbReference type="VEuPathDB" id="FungiDB:GMDG_05904"/>
<accession>A0A177ABS3</accession>
<dbReference type="EMBL" id="KV441396">
    <property type="protein sequence ID" value="OAF58721.1"/>
    <property type="molecule type" value="Genomic_DNA"/>
</dbReference>
<gene>
    <name evidence="1" type="ORF">VC83_05149</name>
</gene>
<protein>
    <submittedName>
        <fullName evidence="1">Uncharacterized protein</fullName>
    </submittedName>
</protein>
<dbReference type="AlphaFoldDB" id="A0A177ABS3"/>
<sequence>MYILAGPYSMYILAGPYSMYILAGPYSIEKGRQDSDLLSRYSSSPCSGAYFGPPAFVLTRNVRGTQMFLCVFRSHGLDGRGDHGGRAGGMKQRCVHRQAPAKAGDSACADAPSKTFMASFGGA</sequence>
<reference evidence="1" key="1">
    <citation type="submission" date="2016-03" db="EMBL/GenBank/DDBJ databases">
        <title>Updated assembly of Pseudogymnoascus destructans, the fungus causing white-nose syndrome of bats.</title>
        <authorList>
            <person name="Palmer J.M."/>
            <person name="Drees K.P."/>
            <person name="Foster J.T."/>
            <person name="Lindner D.L."/>
        </authorList>
    </citation>
    <scope>NUCLEOTIDE SEQUENCE [LARGE SCALE GENOMIC DNA]</scope>
    <source>
        <strain evidence="1">20631-21</strain>
    </source>
</reference>
<proteinExistence type="predicted"/>
<organism evidence="1">
    <name type="scientific">Pseudogymnoascus destructans</name>
    <dbReference type="NCBI Taxonomy" id="655981"/>
    <lineage>
        <taxon>Eukaryota</taxon>
        <taxon>Fungi</taxon>
        <taxon>Dikarya</taxon>
        <taxon>Ascomycota</taxon>
        <taxon>Pezizomycotina</taxon>
        <taxon>Leotiomycetes</taxon>
        <taxon>Thelebolales</taxon>
        <taxon>Thelebolaceae</taxon>
        <taxon>Pseudogymnoascus</taxon>
    </lineage>
</organism>